<keyword evidence="4" id="KW-0175">Coiled coil</keyword>
<proteinExistence type="predicted"/>
<accession>A0A7L6N5H6</accession>
<dbReference type="PANTHER" id="PTHR43132:SF2">
    <property type="entry name" value="ARSENICAL RESISTANCE OPERON REPRESSOR ARSR-RELATED"/>
    <property type="match status" value="1"/>
</dbReference>
<feature type="coiled-coil region" evidence="4">
    <location>
        <begin position="41"/>
        <end position="68"/>
    </location>
</feature>
<dbReference type="InterPro" id="IPR001845">
    <property type="entry name" value="HTH_ArsR_DNA-bd_dom"/>
</dbReference>
<sequence>MKFKFNEDVSRIYDYLLFPRLYFYKYDYEENKNDDLKSVIHEQYLEMAERLNEKLKPYEKEISQYFQKSIYSSYDYPNILTHAFPVEGYTDEHQYLESILDVDDSEFKDKLIKSLVTMEDDEDEKISVDELNSTEYINNLKIDSANKWNLFLMVQNPKKYLKDYIVFLKTVEPLFYNTYNQFKDELIEVGMDISARLSKNTAQSFKKITQNLINYEFSNREVCNLYVSAMFPYSVRLMGDHRIVWGLKSEFSFKKVSEINENQLSQRVKIFKALGDKTRYEVLKMISNGHSSIKNIAEKLDVSSATISYHVNEFLTTGIISINRDKDKKAGYRIDYHKLNEVISGLKEDLNFE</sequence>
<protein>
    <submittedName>
        <fullName evidence="6">Winged helix-turn-helix transcriptional regulator</fullName>
    </submittedName>
</protein>
<dbReference type="InterPro" id="IPR011991">
    <property type="entry name" value="ArsR-like_HTH"/>
</dbReference>
<dbReference type="InterPro" id="IPR036390">
    <property type="entry name" value="WH_DNA-bd_sf"/>
</dbReference>
<dbReference type="GO" id="GO:0003677">
    <property type="term" value="F:DNA binding"/>
    <property type="evidence" value="ECO:0007669"/>
    <property type="project" value="UniProtKB-KW"/>
</dbReference>
<keyword evidence="1" id="KW-0805">Transcription regulation</keyword>
<organism evidence="6 7">
    <name type="scientific">Hujiaoplasma nucleasis</name>
    <dbReference type="NCBI Taxonomy" id="2725268"/>
    <lineage>
        <taxon>Bacteria</taxon>
        <taxon>Bacillati</taxon>
        <taxon>Mycoplasmatota</taxon>
        <taxon>Mollicutes</taxon>
        <taxon>Candidatus Izemoplasmatales</taxon>
        <taxon>Hujiaoplasmataceae</taxon>
        <taxon>Hujiaoplasma</taxon>
    </lineage>
</organism>
<reference evidence="6 7" key="1">
    <citation type="submission" date="2020-04" db="EMBL/GenBank/DDBJ databases">
        <authorList>
            <person name="Zheng R.K."/>
            <person name="Sun C.M."/>
        </authorList>
    </citation>
    <scope>NUCLEOTIDE SEQUENCE [LARGE SCALE GENOMIC DNA]</scope>
    <source>
        <strain evidence="7">zrk29</strain>
    </source>
</reference>
<evidence type="ECO:0000259" key="5">
    <source>
        <dbReference type="PROSITE" id="PS50987"/>
    </source>
</evidence>
<dbReference type="GO" id="GO:0003700">
    <property type="term" value="F:DNA-binding transcription factor activity"/>
    <property type="evidence" value="ECO:0007669"/>
    <property type="project" value="InterPro"/>
</dbReference>
<evidence type="ECO:0000256" key="1">
    <source>
        <dbReference type="ARBA" id="ARBA00023015"/>
    </source>
</evidence>
<feature type="domain" description="HTH arsR-type" evidence="5">
    <location>
        <begin position="259"/>
        <end position="353"/>
    </location>
</feature>
<dbReference type="Proteomes" id="UP000512167">
    <property type="component" value="Chromosome"/>
</dbReference>
<dbReference type="SUPFAM" id="SSF46785">
    <property type="entry name" value="Winged helix' DNA-binding domain"/>
    <property type="match status" value="1"/>
</dbReference>
<dbReference type="RefSeq" id="WP_312031356.1">
    <property type="nucleotide sequence ID" value="NZ_CP051151.1"/>
</dbReference>
<dbReference type="CDD" id="cd00090">
    <property type="entry name" value="HTH_ARSR"/>
    <property type="match status" value="1"/>
</dbReference>
<keyword evidence="2" id="KW-0238">DNA-binding</keyword>
<gene>
    <name evidence="6" type="ORF">HF295_06490</name>
</gene>
<evidence type="ECO:0000256" key="3">
    <source>
        <dbReference type="ARBA" id="ARBA00023163"/>
    </source>
</evidence>
<dbReference type="PROSITE" id="PS50987">
    <property type="entry name" value="HTH_ARSR_2"/>
    <property type="match status" value="1"/>
</dbReference>
<keyword evidence="7" id="KW-1185">Reference proteome</keyword>
<dbReference type="SMART" id="SM00418">
    <property type="entry name" value="HTH_ARSR"/>
    <property type="match status" value="1"/>
</dbReference>
<name>A0A7L6N5H6_9MOLU</name>
<dbReference type="KEGG" id="tbk:HF295_06490"/>
<dbReference type="Pfam" id="PF12840">
    <property type="entry name" value="HTH_20"/>
    <property type="match status" value="1"/>
</dbReference>
<dbReference type="EMBL" id="CP051151">
    <property type="protein sequence ID" value="QLY40517.1"/>
    <property type="molecule type" value="Genomic_DNA"/>
</dbReference>
<dbReference type="Gene3D" id="1.10.10.10">
    <property type="entry name" value="Winged helix-like DNA-binding domain superfamily/Winged helix DNA-binding domain"/>
    <property type="match status" value="1"/>
</dbReference>
<dbReference type="InterPro" id="IPR036388">
    <property type="entry name" value="WH-like_DNA-bd_sf"/>
</dbReference>
<evidence type="ECO:0000256" key="2">
    <source>
        <dbReference type="ARBA" id="ARBA00023125"/>
    </source>
</evidence>
<evidence type="ECO:0000313" key="7">
    <source>
        <dbReference type="Proteomes" id="UP000512167"/>
    </source>
</evidence>
<evidence type="ECO:0000313" key="6">
    <source>
        <dbReference type="EMBL" id="QLY40517.1"/>
    </source>
</evidence>
<dbReference type="InterPro" id="IPR051011">
    <property type="entry name" value="Metal_resp_trans_reg"/>
</dbReference>
<keyword evidence="3" id="KW-0804">Transcription</keyword>
<evidence type="ECO:0000256" key="4">
    <source>
        <dbReference type="SAM" id="Coils"/>
    </source>
</evidence>
<dbReference type="AlphaFoldDB" id="A0A7L6N5H6"/>
<dbReference type="PANTHER" id="PTHR43132">
    <property type="entry name" value="ARSENICAL RESISTANCE OPERON REPRESSOR ARSR-RELATED"/>
    <property type="match status" value="1"/>
</dbReference>